<dbReference type="Gene3D" id="3.40.50.720">
    <property type="entry name" value="NAD(P)-binding Rossmann-like Domain"/>
    <property type="match status" value="1"/>
</dbReference>
<proteinExistence type="inferred from homology"/>
<evidence type="ECO:0000313" key="5">
    <source>
        <dbReference type="Proteomes" id="UP001310890"/>
    </source>
</evidence>
<dbReference type="Pfam" id="PF01370">
    <property type="entry name" value="Epimerase"/>
    <property type="match status" value="1"/>
</dbReference>
<accession>A0AAN7YKY1</accession>
<dbReference type="InterPro" id="IPR050425">
    <property type="entry name" value="NAD(P)_dehydrat-like"/>
</dbReference>
<evidence type="ECO:0000259" key="3">
    <source>
        <dbReference type="Pfam" id="PF01370"/>
    </source>
</evidence>
<keyword evidence="1" id="KW-0560">Oxidoreductase</keyword>
<name>A0AAN7YKY1_9PEZI</name>
<evidence type="ECO:0000256" key="2">
    <source>
        <dbReference type="ARBA" id="ARBA00023445"/>
    </source>
</evidence>
<dbReference type="PANTHER" id="PTHR10366:SF564">
    <property type="entry name" value="STEROL-4-ALPHA-CARBOXYLATE 3-DEHYDROGENASE, DECARBOXYLATING"/>
    <property type="match status" value="1"/>
</dbReference>
<dbReference type="GO" id="GO:0016616">
    <property type="term" value="F:oxidoreductase activity, acting on the CH-OH group of donors, NAD or NADP as acceptor"/>
    <property type="evidence" value="ECO:0007669"/>
    <property type="project" value="TreeGrafter"/>
</dbReference>
<dbReference type="InterPro" id="IPR036291">
    <property type="entry name" value="NAD(P)-bd_dom_sf"/>
</dbReference>
<organism evidence="4 5">
    <name type="scientific">Meristemomyces frigidus</name>
    <dbReference type="NCBI Taxonomy" id="1508187"/>
    <lineage>
        <taxon>Eukaryota</taxon>
        <taxon>Fungi</taxon>
        <taxon>Dikarya</taxon>
        <taxon>Ascomycota</taxon>
        <taxon>Pezizomycotina</taxon>
        <taxon>Dothideomycetes</taxon>
        <taxon>Dothideomycetidae</taxon>
        <taxon>Mycosphaerellales</taxon>
        <taxon>Teratosphaeriaceae</taxon>
        <taxon>Meristemomyces</taxon>
    </lineage>
</organism>
<evidence type="ECO:0000313" key="4">
    <source>
        <dbReference type="EMBL" id="KAK5107159.1"/>
    </source>
</evidence>
<comment type="similarity">
    <text evidence="2">Belongs to the NAD(P)-dependent epimerase/dehydratase family. Dihydroflavonol-4-reductase subfamily.</text>
</comment>
<dbReference type="AlphaFoldDB" id="A0AAN7YKY1"/>
<evidence type="ECO:0000256" key="1">
    <source>
        <dbReference type="ARBA" id="ARBA00023002"/>
    </source>
</evidence>
<dbReference type="InterPro" id="IPR001509">
    <property type="entry name" value="Epimerase_deHydtase"/>
</dbReference>
<dbReference type="Proteomes" id="UP001310890">
    <property type="component" value="Unassembled WGS sequence"/>
</dbReference>
<dbReference type="SUPFAM" id="SSF51735">
    <property type="entry name" value="NAD(P)-binding Rossmann-fold domains"/>
    <property type="match status" value="1"/>
</dbReference>
<gene>
    <name evidence="4" type="ORF">LTR62_001684</name>
</gene>
<comment type="caution">
    <text evidence="4">The sequence shown here is derived from an EMBL/GenBank/DDBJ whole genome shotgun (WGS) entry which is preliminary data.</text>
</comment>
<dbReference type="EMBL" id="JAVRRL010000137">
    <property type="protein sequence ID" value="KAK5107159.1"/>
    <property type="molecule type" value="Genomic_DNA"/>
</dbReference>
<protein>
    <recommendedName>
        <fullName evidence="3">NAD-dependent epimerase/dehydratase domain-containing protein</fullName>
    </recommendedName>
</protein>
<reference evidence="4" key="1">
    <citation type="submission" date="2023-08" db="EMBL/GenBank/DDBJ databases">
        <title>Black Yeasts Isolated from many extreme environments.</title>
        <authorList>
            <person name="Coleine C."/>
            <person name="Stajich J.E."/>
            <person name="Selbmann L."/>
        </authorList>
    </citation>
    <scope>NUCLEOTIDE SEQUENCE</scope>
    <source>
        <strain evidence="4">CCFEE 5401</strain>
    </source>
</reference>
<sequence length="350" mass="37992">MSSSSKPLVLVTGATGHLGFRSLVLALQAGYRARVVYRSNASLEKVKKAKSMQPFINELEYAHVPDMTKSGAFDEAVKGVEYFLHIASPIFADGGDGTVKDWQKDFYNPALQGTNVALTSALKEDKIKRVVITSSVVAVEAKNGAEAAGPYDVKDLPPADVLKNFTVPAYAYVYSKVMAHRAADDFMREHKDAHFDIVRCLPGYIQGANELAAAPEEVGNGSNEGTYNAALGNIIPDQKPTAQIYLDDIAEAHVVALSKDRVPGGTNLVCVANGGKGWNWDEYVPVIEKLFPDAVKEGLLKPTKGQKGTVSVWEVEETVKILGHEFAGIEVQVKSVVEQYLRLKRQEGKA</sequence>
<dbReference type="PANTHER" id="PTHR10366">
    <property type="entry name" value="NAD DEPENDENT EPIMERASE/DEHYDRATASE"/>
    <property type="match status" value="1"/>
</dbReference>
<feature type="domain" description="NAD-dependent epimerase/dehydratase" evidence="3">
    <location>
        <begin position="9"/>
        <end position="260"/>
    </location>
</feature>